<dbReference type="Proteomes" id="UP000054560">
    <property type="component" value="Unassembled WGS sequence"/>
</dbReference>
<gene>
    <name evidence="3" type="ORF">SARC_00611</name>
</gene>
<proteinExistence type="predicted"/>
<evidence type="ECO:0000256" key="2">
    <source>
        <dbReference type="SAM" id="Phobius"/>
    </source>
</evidence>
<keyword evidence="2" id="KW-1133">Transmembrane helix</keyword>
<feature type="transmembrane region" description="Helical" evidence="2">
    <location>
        <begin position="454"/>
        <end position="478"/>
    </location>
</feature>
<reference evidence="3 4" key="1">
    <citation type="submission" date="2011-02" db="EMBL/GenBank/DDBJ databases">
        <title>The Genome Sequence of Sphaeroforma arctica JP610.</title>
        <authorList>
            <consortium name="The Broad Institute Genome Sequencing Platform"/>
            <person name="Russ C."/>
            <person name="Cuomo C."/>
            <person name="Young S.K."/>
            <person name="Zeng Q."/>
            <person name="Gargeya S."/>
            <person name="Alvarado L."/>
            <person name="Berlin A."/>
            <person name="Chapman S.B."/>
            <person name="Chen Z."/>
            <person name="Freedman E."/>
            <person name="Gellesch M."/>
            <person name="Goldberg J."/>
            <person name="Griggs A."/>
            <person name="Gujja S."/>
            <person name="Heilman E."/>
            <person name="Heiman D."/>
            <person name="Howarth C."/>
            <person name="Mehta T."/>
            <person name="Neiman D."/>
            <person name="Pearson M."/>
            <person name="Roberts A."/>
            <person name="Saif S."/>
            <person name="Shea T."/>
            <person name="Shenoy N."/>
            <person name="Sisk P."/>
            <person name="Stolte C."/>
            <person name="Sykes S."/>
            <person name="White J."/>
            <person name="Yandava C."/>
            <person name="Burger G."/>
            <person name="Gray M.W."/>
            <person name="Holland P.W.H."/>
            <person name="King N."/>
            <person name="Lang F.B.F."/>
            <person name="Roger A.J."/>
            <person name="Ruiz-Trillo I."/>
            <person name="Haas B."/>
            <person name="Nusbaum C."/>
            <person name="Birren B."/>
        </authorList>
    </citation>
    <scope>NUCLEOTIDE SEQUENCE [LARGE SCALE GENOMIC DNA]</scope>
    <source>
        <strain evidence="3 4">JP610</strain>
    </source>
</reference>
<evidence type="ECO:0008006" key="5">
    <source>
        <dbReference type="Google" id="ProtNLM"/>
    </source>
</evidence>
<dbReference type="RefSeq" id="XP_014161185.1">
    <property type="nucleotide sequence ID" value="XM_014305710.1"/>
</dbReference>
<feature type="transmembrane region" description="Helical" evidence="2">
    <location>
        <begin position="490"/>
        <end position="513"/>
    </location>
</feature>
<dbReference type="Gene3D" id="1.10.167.10">
    <property type="entry name" value="Regulator of G-protein Signalling 4, domain 2"/>
    <property type="match status" value="1"/>
</dbReference>
<feature type="transmembrane region" description="Helical" evidence="2">
    <location>
        <begin position="419"/>
        <end position="442"/>
    </location>
</feature>
<keyword evidence="2" id="KW-0472">Membrane</keyword>
<dbReference type="SUPFAM" id="SSF48097">
    <property type="entry name" value="Regulator of G-protein signaling, RGS"/>
    <property type="match status" value="1"/>
</dbReference>
<keyword evidence="2" id="KW-0812">Transmembrane</keyword>
<evidence type="ECO:0000256" key="1">
    <source>
        <dbReference type="SAM" id="MobiDB-lite"/>
    </source>
</evidence>
<keyword evidence="4" id="KW-1185">Reference proteome</keyword>
<organism evidence="3 4">
    <name type="scientific">Sphaeroforma arctica JP610</name>
    <dbReference type="NCBI Taxonomy" id="667725"/>
    <lineage>
        <taxon>Eukaryota</taxon>
        <taxon>Ichthyosporea</taxon>
        <taxon>Ichthyophonida</taxon>
        <taxon>Sphaeroforma</taxon>
    </lineage>
</organism>
<dbReference type="InterPro" id="IPR036305">
    <property type="entry name" value="RGS_sf"/>
</dbReference>
<feature type="region of interest" description="Disordered" evidence="1">
    <location>
        <begin position="1"/>
        <end position="23"/>
    </location>
</feature>
<evidence type="ECO:0000313" key="3">
    <source>
        <dbReference type="EMBL" id="KNC87283.1"/>
    </source>
</evidence>
<accession>A0A0L0GG69</accession>
<dbReference type="GeneID" id="25901115"/>
<feature type="transmembrane region" description="Helical" evidence="2">
    <location>
        <begin position="394"/>
        <end position="413"/>
    </location>
</feature>
<evidence type="ECO:0000313" key="4">
    <source>
        <dbReference type="Proteomes" id="UP000054560"/>
    </source>
</evidence>
<feature type="transmembrane region" description="Helical" evidence="2">
    <location>
        <begin position="227"/>
        <end position="247"/>
    </location>
</feature>
<name>A0A0L0GG69_9EUKA</name>
<feature type="transmembrane region" description="Helical" evidence="2">
    <location>
        <begin position="351"/>
        <end position="373"/>
    </location>
</feature>
<dbReference type="InterPro" id="IPR044926">
    <property type="entry name" value="RGS_subdomain_2"/>
</dbReference>
<protein>
    <recommendedName>
        <fullName evidence="5">RGS domain-containing protein</fullName>
    </recommendedName>
</protein>
<feature type="transmembrane region" description="Helical" evidence="2">
    <location>
        <begin position="311"/>
        <end position="331"/>
    </location>
</feature>
<dbReference type="EMBL" id="KQ241616">
    <property type="protein sequence ID" value="KNC87283.1"/>
    <property type="molecule type" value="Genomic_DNA"/>
</dbReference>
<dbReference type="AlphaFoldDB" id="A0A0L0GG69"/>
<sequence length="694" mass="78624">MHSFHETDSVISVDAESHAKAPECVDQHPKGVWTGEHESCREGHTFSTATAQAFCIVEVPPREKSTNIEIVANPECRSESRSDYIPTSPQPPPRKYLATTHNTNTSRNPTEGRCPAYTVLSSANILDSMSCSSSTQLESGNVYTQSDVSKYAKISNLTKRGAIDIVTASPILDNSAGSHSGTDAYNSAVCLSERTRRKNNIPVRSLPSSDSNRRIVVQWWHKYKTNIYWLLVWIPAWIYAGIAHFYFENLLTENDNVSEAESKNIWLKYSMNIEPYLQQVYIYFGVIYCVTMLMVLTVCVLVTLNIRDPALAVLNPIFLFHVCSMSVLILVADLNSQYSTLTYSNWINSNWRLALNSFIISFCLQFFIMAPLLRLRAMYLVFIKSVYDVQYKWLVLRAVVQCAVTNCTIWLAFGPPEYFWLIGWGARVGFALIVIEIIFYVVTLRNCKYLQKQFAMTLHMCIVILFTLCYIGLLLALLHPTCNMPDQFHAIIILVWVTNMELIGPALWQTYWVRLKLSYNSKRPTPRRGSLVNSGLDPIMQDGELYEVLLVCAKKRFCEEILLFIRDTDNLLAFLGDGSEECLATSVVEEKERRAQAFLEKYVLPGAAYPVNIASGQIASFMKIYAGIIAKKGLLVSELVFVLEQSLKDLIELFESSGVLTMYDNSESKREIIKVRQTVARLGFVVVTESTVRM</sequence>
<feature type="transmembrane region" description="Helical" evidence="2">
    <location>
        <begin position="280"/>
        <end position="304"/>
    </location>
</feature>